<sequence length="258" mass="27341">MDMGISGLRVLVTAGASGIGREVVRAFIAEDAKVHTCDVDRDALAALKTSDPKVTQSVADVSDRDQVSKLFDDALKALGGLDVLVNNAGIAGPTGKIEDIHPDDWDRCLAINITGQYNCARLAVPHLRQSQNASMVCVSSLAGRLGFAMRTPYAAAKWAVVGLMKSLAIELGEDGIRVNAILPGVVEGDRQERVLQAKAQARGVSFNQVRDEALAAVSMHTMVTPQQLADMMVFLASPRGRTISGQAISICGDTQMLA</sequence>
<evidence type="ECO:0000313" key="3">
    <source>
        <dbReference type="Proteomes" id="UP000236884"/>
    </source>
</evidence>
<evidence type="ECO:0000256" key="1">
    <source>
        <dbReference type="ARBA" id="ARBA00006484"/>
    </source>
</evidence>
<dbReference type="GO" id="GO:0047044">
    <property type="term" value="F:androstan-3-alpha,17-beta-diol dehydrogenase (NAD+) activity"/>
    <property type="evidence" value="ECO:0007669"/>
    <property type="project" value="UniProtKB-EC"/>
</dbReference>
<dbReference type="AlphaFoldDB" id="A0A0S3Q0J3"/>
<dbReference type="RefSeq" id="WP_096358363.1">
    <property type="nucleotide sequence ID" value="NZ_AP014946.1"/>
</dbReference>
<accession>A0A0S3Q0J3</accession>
<reference evidence="2 3" key="1">
    <citation type="submission" date="2015-08" db="EMBL/GenBank/DDBJ databases">
        <title>Investigation of the bacterial diversity of lava forest soil.</title>
        <authorList>
            <person name="Lee J.S."/>
        </authorList>
    </citation>
    <scope>NUCLEOTIDE SEQUENCE [LARGE SCALE GENOMIC DNA]</scope>
    <source>
        <strain evidence="2 3">GJW-30</strain>
    </source>
</reference>
<keyword evidence="3" id="KW-1185">Reference proteome</keyword>
<dbReference type="EC" id="1.1.1.53" evidence="2"/>
<keyword evidence="2" id="KW-0560">Oxidoreductase</keyword>
<proteinExistence type="inferred from homology"/>
<organism evidence="2 3">
    <name type="scientific">Variibacter gotjawalensis</name>
    <dbReference type="NCBI Taxonomy" id="1333996"/>
    <lineage>
        <taxon>Bacteria</taxon>
        <taxon>Pseudomonadati</taxon>
        <taxon>Pseudomonadota</taxon>
        <taxon>Alphaproteobacteria</taxon>
        <taxon>Hyphomicrobiales</taxon>
        <taxon>Nitrobacteraceae</taxon>
        <taxon>Variibacter</taxon>
    </lineage>
</organism>
<dbReference type="PRINTS" id="PR00080">
    <property type="entry name" value="SDRFAMILY"/>
</dbReference>
<protein>
    <submittedName>
        <fullName evidence="2">3-alpha-(Or 20-beta)-hydroxysteroid dehydrogenase</fullName>
        <ecNumber evidence="2">1.1.1.53</ecNumber>
    </submittedName>
</protein>
<dbReference type="InterPro" id="IPR020904">
    <property type="entry name" value="Sc_DH/Rdtase_CS"/>
</dbReference>
<evidence type="ECO:0000313" key="2">
    <source>
        <dbReference type="EMBL" id="BAT61700.1"/>
    </source>
</evidence>
<dbReference type="PROSITE" id="PS00061">
    <property type="entry name" value="ADH_SHORT"/>
    <property type="match status" value="1"/>
</dbReference>
<dbReference type="CDD" id="cd05233">
    <property type="entry name" value="SDR_c"/>
    <property type="match status" value="1"/>
</dbReference>
<dbReference type="Gene3D" id="3.40.50.720">
    <property type="entry name" value="NAD(P)-binding Rossmann-like Domain"/>
    <property type="match status" value="1"/>
</dbReference>
<dbReference type="InterPro" id="IPR036291">
    <property type="entry name" value="NAD(P)-bd_dom_sf"/>
</dbReference>
<dbReference type="PRINTS" id="PR00081">
    <property type="entry name" value="GDHRDH"/>
</dbReference>
<dbReference type="SUPFAM" id="SSF51735">
    <property type="entry name" value="NAD(P)-binding Rossmann-fold domains"/>
    <property type="match status" value="1"/>
</dbReference>
<gene>
    <name evidence="2" type="primary">fabG3_2</name>
    <name evidence="2" type="ORF">GJW-30_1_04260</name>
</gene>
<dbReference type="Proteomes" id="UP000236884">
    <property type="component" value="Chromosome"/>
</dbReference>
<dbReference type="NCBIfam" id="NF009466">
    <property type="entry name" value="PRK12826.1-2"/>
    <property type="match status" value="1"/>
</dbReference>
<dbReference type="FunFam" id="3.40.50.720:FF:000084">
    <property type="entry name" value="Short-chain dehydrogenase reductase"/>
    <property type="match status" value="1"/>
</dbReference>
<name>A0A0S3Q0J3_9BRAD</name>
<dbReference type="EMBL" id="AP014946">
    <property type="protein sequence ID" value="BAT61700.1"/>
    <property type="molecule type" value="Genomic_DNA"/>
</dbReference>
<comment type="similarity">
    <text evidence="1">Belongs to the short-chain dehydrogenases/reductases (SDR) family.</text>
</comment>
<dbReference type="OrthoDB" id="9804774at2"/>
<dbReference type="PANTHER" id="PTHR42760">
    <property type="entry name" value="SHORT-CHAIN DEHYDROGENASES/REDUCTASES FAMILY MEMBER"/>
    <property type="match status" value="1"/>
</dbReference>
<dbReference type="Pfam" id="PF13561">
    <property type="entry name" value="adh_short_C2"/>
    <property type="match status" value="1"/>
</dbReference>
<dbReference type="InterPro" id="IPR002347">
    <property type="entry name" value="SDR_fam"/>
</dbReference>
<dbReference type="KEGG" id="vgo:GJW-30_1_04260"/>